<keyword evidence="2" id="KW-1185">Reference proteome</keyword>
<dbReference type="SUPFAM" id="SSF53448">
    <property type="entry name" value="Nucleotide-diphospho-sugar transferases"/>
    <property type="match status" value="1"/>
</dbReference>
<evidence type="ECO:0008006" key="3">
    <source>
        <dbReference type="Google" id="ProtNLM"/>
    </source>
</evidence>
<accession>A0A4P8EFG4</accession>
<dbReference type="AlphaFoldDB" id="A0A4P8EFG4"/>
<sequence length="518" mass="57148">MSGTYVQTGLIAEFGKIPPSFLPLGNRRLYWHQIAMLQSHCDQVFLTVPDDFELPQKDVVALAELGVQVLPSDRSRTIAEALLDGISSIPTLDGPLIVLYGDTLFSDQAALPPDFYSAHVAVDEYKWTPAAMISGADAQNEPGLVVSGLYSFSSTRILSDALLNCYGDIIEALKIYDQSSPLQMLTQGSWFDFGHAQTYYTSCGFITTQRSFNSLKITRQSVEKSSDDIRKMEAEASWFEALPAEMRVYAPTFLGRIETDGKTTGYRTQNTYLSTLANLSTFGRLNKNTWSSIFAACKEFLDETAQVAGPAQMPIDLEGYYQPKTDARLKRFSDETGFDTTKAITVNGLTAPSPVQMSRETGTIILASSAPSPTLMHGDFCFSNIFFDFRSRLVKVIDPRGIAPSGEITAFGDPRYDVAKLSHSALGRYDAIISGHVTAGQNGHHFTLNSGDLNTSTWQQIEEAFHEAGFLANSESRKVNHAIMVQLFLSMLPLHADHPDRQVAFLANAARLFLQMEE</sequence>
<evidence type="ECO:0000313" key="2">
    <source>
        <dbReference type="Proteomes" id="UP000298631"/>
    </source>
</evidence>
<dbReference type="InterPro" id="IPR029044">
    <property type="entry name" value="Nucleotide-diphossugar_trans"/>
</dbReference>
<dbReference type="Proteomes" id="UP000298631">
    <property type="component" value="Chromosome"/>
</dbReference>
<protein>
    <recommendedName>
        <fullName evidence="3">Capsular biosynthesis protein</fullName>
    </recommendedName>
</protein>
<dbReference type="OrthoDB" id="9814110at2"/>
<dbReference type="KEGG" id="pseb:EOK75_06945"/>
<dbReference type="SUPFAM" id="SSF56112">
    <property type="entry name" value="Protein kinase-like (PK-like)"/>
    <property type="match status" value="1"/>
</dbReference>
<reference evidence="1 2" key="1">
    <citation type="submission" date="2019-05" db="EMBL/GenBank/DDBJ databases">
        <title>Pseudorhodobacter turbinis sp. nov., isolated from the gut of the Korean turban shell.</title>
        <authorList>
            <person name="Jeong Y.-S."/>
            <person name="Kang W.-R."/>
            <person name="Bae J.-W."/>
        </authorList>
    </citation>
    <scope>NUCLEOTIDE SEQUENCE [LARGE SCALE GENOMIC DNA]</scope>
    <source>
        <strain evidence="1 2">S12M18</strain>
    </source>
</reference>
<proteinExistence type="predicted"/>
<gene>
    <name evidence="1" type="ORF">EOK75_06945</name>
</gene>
<organism evidence="1 2">
    <name type="scientific">Pseudorhodobacter turbinis</name>
    <dbReference type="NCBI Taxonomy" id="2500533"/>
    <lineage>
        <taxon>Bacteria</taxon>
        <taxon>Pseudomonadati</taxon>
        <taxon>Pseudomonadota</taxon>
        <taxon>Alphaproteobacteria</taxon>
        <taxon>Rhodobacterales</taxon>
        <taxon>Paracoccaceae</taxon>
        <taxon>Pseudorhodobacter</taxon>
    </lineage>
</organism>
<dbReference type="InterPro" id="IPR011009">
    <property type="entry name" value="Kinase-like_dom_sf"/>
</dbReference>
<dbReference type="EMBL" id="CP039964">
    <property type="protein sequence ID" value="QCO55509.1"/>
    <property type="molecule type" value="Genomic_DNA"/>
</dbReference>
<dbReference type="RefSeq" id="WP_137193177.1">
    <property type="nucleotide sequence ID" value="NZ_CP039964.1"/>
</dbReference>
<evidence type="ECO:0000313" key="1">
    <source>
        <dbReference type="EMBL" id="QCO55509.1"/>
    </source>
</evidence>
<dbReference type="Gene3D" id="3.90.1200.10">
    <property type="match status" value="1"/>
</dbReference>
<name>A0A4P8EFG4_9RHOB</name>
<dbReference type="Gene3D" id="3.90.550.10">
    <property type="entry name" value="Spore Coat Polysaccharide Biosynthesis Protein SpsA, Chain A"/>
    <property type="match status" value="1"/>
</dbReference>